<protein>
    <recommendedName>
        <fullName evidence="3">Carboxylic ester hydrolase</fullName>
        <ecNumber evidence="3">3.1.1.-</ecNumber>
    </recommendedName>
</protein>
<reference evidence="5" key="1">
    <citation type="submission" date="2022-10" db="EMBL/GenBank/DDBJ databases">
        <title>Determination and structural analysis of whole genome sequence of Sarocladium strictum F4-1.</title>
        <authorList>
            <person name="Hu L."/>
            <person name="Jiang Y."/>
        </authorList>
    </citation>
    <scope>NUCLEOTIDE SEQUENCE</scope>
    <source>
        <strain evidence="5">F4-1</strain>
    </source>
</reference>
<dbReference type="PANTHER" id="PTHR43142:SF5">
    <property type="entry name" value="CARBOXYLIC ESTER HYDROLASE"/>
    <property type="match status" value="1"/>
</dbReference>
<sequence>MLKTSAGSVQGVIDSRFGRQIEHFRGIQYGCIPKRFASPESVELPSSIDATRFGPQCPQPRVDVGHLLRLPPHIDMPTVDEDEFKCLNLNITRPAVATPGVNRLLPVLIWIHGGSQCVTYPSAATPVGDPTRLVADSISSGKPVIVVAINYRLNIFAFGDGACERNLALQDQRLAIEWVSNHIHEFGGDREQITLAGESAGAVYVHAHILSRTRASHVQRAVLASGSLHLSPPLPLAAGTALLERITAELDTRGGTLHSASADSVVKALENLAVTSMWLQQDSDLEGWEDRTEQVDALLVSDVEYESAIWRTGVQRMRPEEISSIFDDSGEPGAKLKHLYHIYPERPASCCHGALDLINDARFALPAFDISERWRKRSPGKIFQCLIDEANPWQASSRAHHAVDLLFLFGGVDLGFNPAADRVGSRLRDSWLTFINGGDPWPSSEVWGFGPLGRCGEVDDAEYRARRRVHCFHHLRSLGTLTCRQISGKLAAGRVSLLN</sequence>
<organism evidence="5 6">
    <name type="scientific">Sarocladium strictum</name>
    <name type="common">Black bundle disease fungus</name>
    <name type="synonym">Acremonium strictum</name>
    <dbReference type="NCBI Taxonomy" id="5046"/>
    <lineage>
        <taxon>Eukaryota</taxon>
        <taxon>Fungi</taxon>
        <taxon>Dikarya</taxon>
        <taxon>Ascomycota</taxon>
        <taxon>Pezizomycotina</taxon>
        <taxon>Sordariomycetes</taxon>
        <taxon>Hypocreomycetidae</taxon>
        <taxon>Hypocreales</taxon>
        <taxon>Sarocladiaceae</taxon>
        <taxon>Sarocladium</taxon>
    </lineage>
</organism>
<evidence type="ECO:0000256" key="2">
    <source>
        <dbReference type="ARBA" id="ARBA00022801"/>
    </source>
</evidence>
<evidence type="ECO:0000313" key="6">
    <source>
        <dbReference type="Proteomes" id="UP001175261"/>
    </source>
</evidence>
<dbReference type="SUPFAM" id="SSF53474">
    <property type="entry name" value="alpha/beta-Hydrolases"/>
    <property type="match status" value="1"/>
</dbReference>
<dbReference type="PANTHER" id="PTHR43142">
    <property type="entry name" value="CARBOXYLIC ESTER HYDROLASE"/>
    <property type="match status" value="1"/>
</dbReference>
<name>A0AA39GCM7_SARSR</name>
<feature type="domain" description="Carboxylesterase type B" evidence="4">
    <location>
        <begin position="2"/>
        <end position="229"/>
    </location>
</feature>
<evidence type="ECO:0000256" key="1">
    <source>
        <dbReference type="ARBA" id="ARBA00005964"/>
    </source>
</evidence>
<evidence type="ECO:0000313" key="5">
    <source>
        <dbReference type="EMBL" id="KAK0384880.1"/>
    </source>
</evidence>
<proteinExistence type="inferred from homology"/>
<dbReference type="EMBL" id="JAPDFR010000007">
    <property type="protein sequence ID" value="KAK0384880.1"/>
    <property type="molecule type" value="Genomic_DNA"/>
</dbReference>
<accession>A0AA39GCM7</accession>
<evidence type="ECO:0000259" key="4">
    <source>
        <dbReference type="Pfam" id="PF00135"/>
    </source>
</evidence>
<dbReference type="Pfam" id="PF00135">
    <property type="entry name" value="COesterase"/>
    <property type="match status" value="1"/>
</dbReference>
<dbReference type="InterPro" id="IPR019826">
    <property type="entry name" value="Carboxylesterase_B_AS"/>
</dbReference>
<comment type="caution">
    <text evidence="5">The sequence shown here is derived from an EMBL/GenBank/DDBJ whole genome shotgun (WGS) entry which is preliminary data.</text>
</comment>
<gene>
    <name evidence="5" type="ORF">NLU13_7358</name>
</gene>
<dbReference type="Gene3D" id="3.40.50.1820">
    <property type="entry name" value="alpha/beta hydrolase"/>
    <property type="match status" value="1"/>
</dbReference>
<dbReference type="GO" id="GO:0016787">
    <property type="term" value="F:hydrolase activity"/>
    <property type="evidence" value="ECO:0007669"/>
    <property type="project" value="UniProtKB-KW"/>
</dbReference>
<keyword evidence="2 3" id="KW-0378">Hydrolase</keyword>
<dbReference type="Proteomes" id="UP001175261">
    <property type="component" value="Unassembled WGS sequence"/>
</dbReference>
<dbReference type="PROSITE" id="PS00122">
    <property type="entry name" value="CARBOXYLESTERASE_B_1"/>
    <property type="match status" value="1"/>
</dbReference>
<comment type="similarity">
    <text evidence="1 3">Belongs to the type-B carboxylesterase/lipase family.</text>
</comment>
<dbReference type="AlphaFoldDB" id="A0AA39GCM7"/>
<dbReference type="InterPro" id="IPR002018">
    <property type="entry name" value="CarbesteraseB"/>
</dbReference>
<dbReference type="InterPro" id="IPR029058">
    <property type="entry name" value="AB_hydrolase_fold"/>
</dbReference>
<keyword evidence="6" id="KW-1185">Reference proteome</keyword>
<dbReference type="EC" id="3.1.1.-" evidence="3"/>
<evidence type="ECO:0000256" key="3">
    <source>
        <dbReference type="RuleBase" id="RU361235"/>
    </source>
</evidence>